<sequence>MFNTVNINPAYRAARYVFSVSALHGNQWVGFDGAPITNSMSFNAPVD</sequence>
<organism evidence="1 2">
    <name type="scientific">Flavobacterium humidisoli</name>
    <dbReference type="NCBI Taxonomy" id="2937442"/>
    <lineage>
        <taxon>Bacteria</taxon>
        <taxon>Pseudomonadati</taxon>
        <taxon>Bacteroidota</taxon>
        <taxon>Flavobacteriia</taxon>
        <taxon>Flavobacteriales</taxon>
        <taxon>Flavobacteriaceae</taxon>
        <taxon>Flavobacterium</taxon>
    </lineage>
</organism>
<dbReference type="EMBL" id="CP096829">
    <property type="protein sequence ID" value="UPZ17892.1"/>
    <property type="molecule type" value="Genomic_DNA"/>
</dbReference>
<gene>
    <name evidence="1" type="ORF">M0M44_11200</name>
</gene>
<proteinExistence type="predicted"/>
<dbReference type="InterPro" id="IPR019861">
    <property type="entry name" value="PorP/SprF_Bacteroidetes"/>
</dbReference>
<keyword evidence="2" id="KW-1185">Reference proteome</keyword>
<dbReference type="Proteomes" id="UP000829998">
    <property type="component" value="Chromosome"/>
</dbReference>
<protein>
    <submittedName>
        <fullName evidence="1">Type IX secretion system membrane protein PorP/SprF</fullName>
    </submittedName>
</protein>
<accession>A0ABY4LXT8</accession>
<dbReference type="Pfam" id="PF11751">
    <property type="entry name" value="PorP_SprF"/>
    <property type="match status" value="1"/>
</dbReference>
<evidence type="ECO:0000313" key="1">
    <source>
        <dbReference type="EMBL" id="UPZ17892.1"/>
    </source>
</evidence>
<reference evidence="1 2" key="1">
    <citation type="submission" date="2022-04" db="EMBL/GenBank/DDBJ databases">
        <authorList>
            <person name="Ra J.-S."/>
            <person name="Kim S.-B."/>
        </authorList>
    </citation>
    <scope>NUCLEOTIDE SEQUENCE [LARGE SCALE GENOMIC DNA]</scope>
    <source>
        <strain evidence="1 2">MMS21-Er5</strain>
    </source>
</reference>
<evidence type="ECO:0000313" key="2">
    <source>
        <dbReference type="Proteomes" id="UP000829998"/>
    </source>
</evidence>
<name>A0ABY4LXT8_9FLAO</name>